<keyword evidence="3" id="KW-1185">Reference proteome</keyword>
<keyword evidence="1" id="KW-1133">Transmembrane helix</keyword>
<evidence type="ECO:0000313" key="3">
    <source>
        <dbReference type="Proteomes" id="UP001193734"/>
    </source>
</evidence>
<accession>A0ABX2AYI0</accession>
<keyword evidence="1" id="KW-0472">Membrane</keyword>
<reference evidence="2 3" key="1">
    <citation type="submission" date="2020-05" db="EMBL/GenBank/DDBJ databases">
        <title>Distinct polysaccharide utilization as determinants for interspecies competition between intestinal Prevotella spp.</title>
        <authorList>
            <person name="Galvez E.J.C."/>
            <person name="Iljazovic A."/>
            <person name="Strowig T."/>
        </authorList>
    </citation>
    <scope>NUCLEOTIDE SEQUENCE [LARGE SCALE GENOMIC DNA]</scope>
    <source>
        <strain evidence="2 3">PROD</strain>
    </source>
</reference>
<gene>
    <name evidence="2" type="ORF">HPS55_09080</name>
</gene>
<feature type="transmembrane region" description="Helical" evidence="1">
    <location>
        <begin position="107"/>
        <end position="139"/>
    </location>
</feature>
<dbReference type="RefSeq" id="WP_172177852.1">
    <property type="nucleotide sequence ID" value="NZ_CASGIA010000016.1"/>
</dbReference>
<evidence type="ECO:0000256" key="1">
    <source>
        <dbReference type="SAM" id="Phobius"/>
    </source>
</evidence>
<feature type="transmembrane region" description="Helical" evidence="1">
    <location>
        <begin position="212"/>
        <end position="231"/>
    </location>
</feature>
<organism evidence="2 3">
    <name type="scientific">Xylanibacter rodentium</name>
    <dbReference type="NCBI Taxonomy" id="2736289"/>
    <lineage>
        <taxon>Bacteria</taxon>
        <taxon>Pseudomonadati</taxon>
        <taxon>Bacteroidota</taxon>
        <taxon>Bacteroidia</taxon>
        <taxon>Bacteroidales</taxon>
        <taxon>Prevotellaceae</taxon>
        <taxon>Xylanibacter</taxon>
    </lineage>
</organism>
<protein>
    <submittedName>
        <fullName evidence="2">Uncharacterized protein</fullName>
    </submittedName>
</protein>
<dbReference type="EMBL" id="JABKKE010000014">
    <property type="protein sequence ID" value="NPE14473.1"/>
    <property type="molecule type" value="Genomic_DNA"/>
</dbReference>
<proteinExistence type="predicted"/>
<feature type="transmembrane region" description="Helical" evidence="1">
    <location>
        <begin position="27"/>
        <end position="47"/>
    </location>
</feature>
<feature type="transmembrane region" description="Helical" evidence="1">
    <location>
        <begin position="184"/>
        <end position="203"/>
    </location>
</feature>
<dbReference type="GeneID" id="82157916"/>
<evidence type="ECO:0000313" key="2">
    <source>
        <dbReference type="EMBL" id="NPE14473.1"/>
    </source>
</evidence>
<sequence>MENLNTKRLWLTAKWDATTNWKSSVRIMAGMTFGLLILYTVHFLNMLNVMYSPDYITSQYRSMAIETNISFIVFMVAGASLIFANMRTKQQRIAFCMLPASNAEKYIVRWLWATVGFALIFICASVAADLIRIVIWWIAGYGYTGSVVATGTGILYESVCNVLANCGTAHTGDSIHALKQKENYAIMTYCISFCVMAHSFYILGGTLFRRNAWLLTTLTAIVLAIILLHTGNFPFIDGTLFGRRCSIEQKIMALYILSGIFAMLSVVFYIVSWKLFRRMQVINDRTINL</sequence>
<comment type="caution">
    <text evidence="2">The sequence shown here is derived from an EMBL/GenBank/DDBJ whole genome shotgun (WGS) entry which is preliminary data.</text>
</comment>
<feature type="transmembrane region" description="Helical" evidence="1">
    <location>
        <begin position="67"/>
        <end position="86"/>
    </location>
</feature>
<keyword evidence="1" id="KW-0812">Transmembrane</keyword>
<dbReference type="Proteomes" id="UP001193734">
    <property type="component" value="Unassembled WGS sequence"/>
</dbReference>
<name>A0ABX2AYI0_9BACT</name>
<feature type="transmembrane region" description="Helical" evidence="1">
    <location>
        <begin position="251"/>
        <end position="271"/>
    </location>
</feature>